<dbReference type="InterPro" id="IPR050250">
    <property type="entry name" value="Macrolide_Exporter_MacB"/>
</dbReference>
<dbReference type="InterPro" id="IPR003838">
    <property type="entry name" value="ABC3_permease_C"/>
</dbReference>
<evidence type="ECO:0000256" key="4">
    <source>
        <dbReference type="ARBA" id="ARBA00022989"/>
    </source>
</evidence>
<dbReference type="GO" id="GO:0022857">
    <property type="term" value="F:transmembrane transporter activity"/>
    <property type="evidence" value="ECO:0007669"/>
    <property type="project" value="TreeGrafter"/>
</dbReference>
<dbReference type="RefSeq" id="WP_156562544.1">
    <property type="nucleotide sequence ID" value="NZ_CACRTV010000075.1"/>
</dbReference>
<feature type="transmembrane region" description="Helical" evidence="7">
    <location>
        <begin position="433"/>
        <end position="457"/>
    </location>
</feature>
<feature type="transmembrane region" description="Helical" evidence="7">
    <location>
        <begin position="372"/>
        <end position="393"/>
    </location>
</feature>
<evidence type="ECO:0000256" key="6">
    <source>
        <dbReference type="ARBA" id="ARBA00038076"/>
    </source>
</evidence>
<feature type="transmembrane region" description="Helical" evidence="7">
    <location>
        <begin position="520"/>
        <end position="546"/>
    </location>
</feature>
<reference evidence="9" key="1">
    <citation type="submission" date="2019-11" db="EMBL/GenBank/DDBJ databases">
        <authorList>
            <person name="Feng L."/>
        </authorList>
    </citation>
    <scope>NUCLEOTIDE SEQUENCE</scope>
    <source>
        <strain evidence="9">CParaputrificumLFYP93</strain>
    </source>
</reference>
<keyword evidence="3 7" id="KW-0812">Transmembrane</keyword>
<feature type="transmembrane region" description="Helical" evidence="7">
    <location>
        <begin position="255"/>
        <end position="278"/>
    </location>
</feature>
<keyword evidence="5 7" id="KW-0472">Membrane</keyword>
<comment type="subcellular location">
    <subcellularLocation>
        <location evidence="1">Cell membrane</location>
        <topology evidence="1">Multi-pass membrane protein</topology>
    </subcellularLocation>
</comment>
<accession>A0A6N3G7J9</accession>
<evidence type="ECO:0000259" key="8">
    <source>
        <dbReference type="Pfam" id="PF02687"/>
    </source>
</evidence>
<organism evidence="9">
    <name type="scientific">Clostridium paraputrificum</name>
    <dbReference type="NCBI Taxonomy" id="29363"/>
    <lineage>
        <taxon>Bacteria</taxon>
        <taxon>Bacillati</taxon>
        <taxon>Bacillota</taxon>
        <taxon>Clostridia</taxon>
        <taxon>Eubacteriales</taxon>
        <taxon>Clostridiaceae</taxon>
        <taxon>Clostridium</taxon>
    </lineage>
</organism>
<protein>
    <submittedName>
        <fullName evidence="9">FtsX-like permease family protein</fullName>
    </submittedName>
</protein>
<dbReference type="Pfam" id="PF02687">
    <property type="entry name" value="FtsX"/>
    <property type="match status" value="2"/>
</dbReference>
<evidence type="ECO:0000256" key="2">
    <source>
        <dbReference type="ARBA" id="ARBA00022475"/>
    </source>
</evidence>
<dbReference type="EMBL" id="CACRTV010000075">
    <property type="protein sequence ID" value="VYU59783.1"/>
    <property type="molecule type" value="Genomic_DNA"/>
</dbReference>
<keyword evidence="4 7" id="KW-1133">Transmembrane helix</keyword>
<comment type="similarity">
    <text evidence="6">Belongs to the ABC-4 integral membrane protein family.</text>
</comment>
<evidence type="ECO:0000256" key="7">
    <source>
        <dbReference type="SAM" id="Phobius"/>
    </source>
</evidence>
<feature type="transmembrane region" description="Helical" evidence="7">
    <location>
        <begin position="208"/>
        <end position="234"/>
    </location>
</feature>
<proteinExistence type="inferred from homology"/>
<dbReference type="GO" id="GO:0005886">
    <property type="term" value="C:plasma membrane"/>
    <property type="evidence" value="ECO:0007669"/>
    <property type="project" value="UniProtKB-SubCell"/>
</dbReference>
<gene>
    <name evidence="9" type="ORF">CPLFYP93_02899</name>
</gene>
<feature type="transmembrane region" description="Helical" evidence="7">
    <location>
        <begin position="26"/>
        <end position="47"/>
    </location>
</feature>
<sequence length="557" mass="62834">MIDIKNRRILFKLCNKISSNCKMRNIFLTLAIMFSTSLIMITFIIGYNAIETIKFYEGQEYIQGDTNGDVNEFINGGSVSYDFFKVRNISFTTQDVYSSLNNKTLIYEKNGIVLKQTSSPEFFKKEGINLLVGDFPRNSNDLLLSYEAYKSLEGVKIGSKVNVGVILNDDGSIIQNNEFNVVGIIKDSNDNLSIYSGNMTMLKNCNMAITFLIMLISFASYLIIYTILYIHVITERSTYKLLRIVGMKGRNVRKLLFYQGMRCSVIGIPLGIAIAYLISNFICKDVVNITGYTLIGEVRYPYFLIVLTLIVITLIINFSSSKPSDTVENIKFDYSDSSETLDKSMSFSLTNGRIKLKDIAISNILSNKKRSILTIGSIVFASIIIIFAINAYLSLDIEKSLNMFFNENTDGFSSISIRNDIIKLQNGFAKIGLIISLIIEIIAIINITNSTLTSLISRRVEFETLMAIGMHRRDVKKLVVMEGYYTFIISSVPILIFGPYIGSYIIMLVPYSVVISAVNIFIPLIFSLVLGLIINITVPYLSYLFLSKKNFFYDTDI</sequence>
<dbReference type="PANTHER" id="PTHR30572:SF4">
    <property type="entry name" value="ABC TRANSPORTER PERMEASE YTRF"/>
    <property type="match status" value="1"/>
</dbReference>
<name>A0A6N3G7J9_9CLOT</name>
<evidence type="ECO:0000256" key="5">
    <source>
        <dbReference type="ARBA" id="ARBA00023136"/>
    </source>
</evidence>
<feature type="domain" description="ABC3 transporter permease C-terminal" evidence="8">
    <location>
        <begin position="211"/>
        <end position="319"/>
    </location>
</feature>
<evidence type="ECO:0000256" key="3">
    <source>
        <dbReference type="ARBA" id="ARBA00022692"/>
    </source>
</evidence>
<feature type="domain" description="ABC3 transporter permease C-terminal" evidence="8">
    <location>
        <begin position="434"/>
        <end position="550"/>
    </location>
</feature>
<feature type="transmembrane region" description="Helical" evidence="7">
    <location>
        <begin position="478"/>
        <end position="500"/>
    </location>
</feature>
<feature type="transmembrane region" description="Helical" evidence="7">
    <location>
        <begin position="298"/>
        <end position="318"/>
    </location>
</feature>
<dbReference type="PANTHER" id="PTHR30572">
    <property type="entry name" value="MEMBRANE COMPONENT OF TRANSPORTER-RELATED"/>
    <property type="match status" value="1"/>
</dbReference>
<evidence type="ECO:0000256" key="1">
    <source>
        <dbReference type="ARBA" id="ARBA00004651"/>
    </source>
</evidence>
<keyword evidence="2" id="KW-1003">Cell membrane</keyword>
<dbReference type="AlphaFoldDB" id="A0A6N3G7J9"/>
<evidence type="ECO:0000313" key="9">
    <source>
        <dbReference type="EMBL" id="VYU59783.1"/>
    </source>
</evidence>